<dbReference type="PANTHER" id="PTHR43792">
    <property type="entry name" value="GNAT FAMILY, PUTATIVE (AFU_ORTHOLOGUE AFUA_3G00765)-RELATED-RELATED"/>
    <property type="match status" value="1"/>
</dbReference>
<dbReference type="OrthoDB" id="6293260at2"/>
<name>A0A0W7WFQ1_9RHOB</name>
<feature type="domain" description="N-acetyltransferase" evidence="1">
    <location>
        <begin position="12"/>
        <end position="165"/>
    </location>
</feature>
<dbReference type="PROSITE" id="PS51186">
    <property type="entry name" value="GNAT"/>
    <property type="match status" value="1"/>
</dbReference>
<dbReference type="GO" id="GO:0016747">
    <property type="term" value="F:acyltransferase activity, transferring groups other than amino-acyl groups"/>
    <property type="evidence" value="ECO:0007669"/>
    <property type="project" value="InterPro"/>
</dbReference>
<keyword evidence="3" id="KW-1185">Reference proteome</keyword>
<sequence>MTEIPVITTARLRLRALCETDFPAYAAFYASDRAGFVGGPLGPKGTWKRFAAVAGHWALKGFGWWTVEVDGRPAGYAGLHHPPYQADMELGWTIYAPFSGRGLALEAARAALHWGWANLNPRRLVSYVDAQNAPSIRLAERLGATPEPGRAAHDPLSLTFVHPRPSGETT</sequence>
<organism evidence="2 3">
    <name type="scientific">Pseudoponticoccus marisrubri</name>
    <dbReference type="NCBI Taxonomy" id="1685382"/>
    <lineage>
        <taxon>Bacteria</taxon>
        <taxon>Pseudomonadati</taxon>
        <taxon>Pseudomonadota</taxon>
        <taxon>Alphaproteobacteria</taxon>
        <taxon>Rhodobacterales</taxon>
        <taxon>Roseobacteraceae</taxon>
        <taxon>Pseudoponticoccus</taxon>
    </lineage>
</organism>
<dbReference type="SUPFAM" id="SSF55729">
    <property type="entry name" value="Acyl-CoA N-acyltransferases (Nat)"/>
    <property type="match status" value="1"/>
</dbReference>
<protein>
    <recommendedName>
        <fullName evidence="1">N-acetyltransferase domain-containing protein</fullName>
    </recommendedName>
</protein>
<reference evidence="2 3" key="1">
    <citation type="submission" date="2015-12" db="EMBL/GenBank/DDBJ databases">
        <authorList>
            <person name="Shamseldin A."/>
            <person name="Moawad H."/>
            <person name="Abd El-Rahim W.M."/>
            <person name="Sadowsky M.J."/>
        </authorList>
    </citation>
    <scope>NUCLEOTIDE SEQUENCE [LARGE SCALE GENOMIC DNA]</scope>
    <source>
        <strain evidence="2 3">SJ5A-1</strain>
    </source>
</reference>
<proteinExistence type="predicted"/>
<evidence type="ECO:0000259" key="1">
    <source>
        <dbReference type="PROSITE" id="PS51186"/>
    </source>
</evidence>
<dbReference type="Pfam" id="PF13302">
    <property type="entry name" value="Acetyltransf_3"/>
    <property type="match status" value="1"/>
</dbReference>
<dbReference type="PANTHER" id="PTHR43792:SF1">
    <property type="entry name" value="N-ACETYLTRANSFERASE DOMAIN-CONTAINING PROTEIN"/>
    <property type="match status" value="1"/>
</dbReference>
<dbReference type="InterPro" id="IPR051531">
    <property type="entry name" value="N-acetyltransferase"/>
</dbReference>
<dbReference type="InterPro" id="IPR016181">
    <property type="entry name" value="Acyl_CoA_acyltransferase"/>
</dbReference>
<accession>A0A0W7WFQ1</accession>
<gene>
    <name evidence="2" type="ORF">AVJ23_17600</name>
</gene>
<dbReference type="RefSeq" id="WP_058863531.1">
    <property type="nucleotide sequence ID" value="NZ_LPXO01000013.1"/>
</dbReference>
<evidence type="ECO:0000313" key="2">
    <source>
        <dbReference type="EMBL" id="KUF09456.1"/>
    </source>
</evidence>
<comment type="caution">
    <text evidence="2">The sequence shown here is derived from an EMBL/GenBank/DDBJ whole genome shotgun (WGS) entry which is preliminary data.</text>
</comment>
<dbReference type="Proteomes" id="UP000054396">
    <property type="component" value="Unassembled WGS sequence"/>
</dbReference>
<dbReference type="InterPro" id="IPR000182">
    <property type="entry name" value="GNAT_dom"/>
</dbReference>
<dbReference type="AlphaFoldDB" id="A0A0W7WFQ1"/>
<dbReference type="Gene3D" id="3.40.630.30">
    <property type="match status" value="1"/>
</dbReference>
<dbReference type="STRING" id="1685382.AVJ23_17600"/>
<dbReference type="EMBL" id="LPXO01000013">
    <property type="protein sequence ID" value="KUF09456.1"/>
    <property type="molecule type" value="Genomic_DNA"/>
</dbReference>
<evidence type="ECO:0000313" key="3">
    <source>
        <dbReference type="Proteomes" id="UP000054396"/>
    </source>
</evidence>